<comment type="caution">
    <text evidence="7">The sequence shown here is derived from an EMBL/GenBank/DDBJ whole genome shotgun (WGS) entry which is preliminary data.</text>
</comment>
<protein>
    <recommendedName>
        <fullName evidence="9">Heptaprenyl diphosphate synthase</fullName>
    </recommendedName>
</protein>
<keyword evidence="8" id="KW-1185">Reference proteome</keyword>
<evidence type="ECO:0000256" key="2">
    <source>
        <dbReference type="ARBA" id="ARBA00006706"/>
    </source>
</evidence>
<dbReference type="SUPFAM" id="SSF48576">
    <property type="entry name" value="Terpenoid synthases"/>
    <property type="match status" value="1"/>
</dbReference>
<dbReference type="InterPro" id="IPR000092">
    <property type="entry name" value="Polyprenyl_synt"/>
</dbReference>
<dbReference type="Gene3D" id="1.10.600.10">
    <property type="entry name" value="Farnesyl Diphosphate Synthase"/>
    <property type="match status" value="1"/>
</dbReference>
<dbReference type="STRING" id="52689.AKG39_01125"/>
<dbReference type="AlphaFoldDB" id="A0A0L6U6N3"/>
<name>A0A0L6U6N3_9FIRM</name>
<evidence type="ECO:0000256" key="4">
    <source>
        <dbReference type="ARBA" id="ARBA00022723"/>
    </source>
</evidence>
<dbReference type="PROSITE" id="PS00723">
    <property type="entry name" value="POLYPRENYL_SYNTHASE_1"/>
    <property type="match status" value="1"/>
</dbReference>
<proteinExistence type="inferred from homology"/>
<dbReference type="EMBL" id="LGYO01000004">
    <property type="protein sequence ID" value="KNZ43435.1"/>
    <property type="molecule type" value="Genomic_DNA"/>
</dbReference>
<comment type="similarity">
    <text evidence="2 6">Belongs to the FPP/GGPP synthase family.</text>
</comment>
<dbReference type="PANTHER" id="PTHR12001:SF69">
    <property type="entry name" value="ALL TRANS-POLYPRENYL-DIPHOSPHATE SYNTHASE PDSS1"/>
    <property type="match status" value="1"/>
</dbReference>
<evidence type="ECO:0000256" key="1">
    <source>
        <dbReference type="ARBA" id="ARBA00001946"/>
    </source>
</evidence>
<dbReference type="CDD" id="cd00685">
    <property type="entry name" value="Trans_IPPS_HT"/>
    <property type="match status" value="1"/>
</dbReference>
<accession>A0A0L6U6N3</accession>
<keyword evidence="4" id="KW-0479">Metal-binding</keyword>
<sequence length="302" mass="33686">MNQTLLRTDEMLSDMMEHLTLGSGKNLRAMLLLVASIDSDGLVSTDAVVAAASVEILHLATLVHDDIIDDAKTRRGQHSIQSRFGKKEAVICGDYLFCIALSMIAEISAQYPEKLKEFTKAMTKICLGELRQFKHNADVDLSIHNYLKIIAGKTSALFSLAMYSGAIINGGSDKDARFMGRIGFNMGMAFQILDDCADYQSDMEVTQKCVKHDLADEVITLPLILVLLKKPELKDRMREQKLSAEEINDIITEVIKIGGVTMAVDVAKRYYLKAKKMIDTIPDQNKQFLITEILEKIWKGAH</sequence>
<comment type="cofactor">
    <cofactor evidence="1">
        <name>Mg(2+)</name>
        <dbReference type="ChEBI" id="CHEBI:18420"/>
    </cofactor>
</comment>
<keyword evidence="5" id="KW-0460">Magnesium</keyword>
<dbReference type="PANTHER" id="PTHR12001">
    <property type="entry name" value="GERANYLGERANYL PYROPHOSPHATE SYNTHASE"/>
    <property type="match status" value="1"/>
</dbReference>
<evidence type="ECO:0000313" key="8">
    <source>
        <dbReference type="Proteomes" id="UP000036873"/>
    </source>
</evidence>
<dbReference type="GO" id="GO:0008299">
    <property type="term" value="P:isoprenoid biosynthetic process"/>
    <property type="evidence" value="ECO:0007669"/>
    <property type="project" value="InterPro"/>
</dbReference>
<evidence type="ECO:0008006" key="9">
    <source>
        <dbReference type="Google" id="ProtNLM"/>
    </source>
</evidence>
<dbReference type="GO" id="GO:0004659">
    <property type="term" value="F:prenyltransferase activity"/>
    <property type="evidence" value="ECO:0007669"/>
    <property type="project" value="InterPro"/>
</dbReference>
<reference evidence="8" key="1">
    <citation type="submission" date="2015-07" db="EMBL/GenBank/DDBJ databases">
        <title>Draft genome sequence of Acetobacterium bakii DSM 8293, a potential psychrophilic chemical producer through syngas fermentation.</title>
        <authorList>
            <person name="Song Y."/>
            <person name="Hwang S."/>
            <person name="Cho B.-K."/>
        </authorList>
    </citation>
    <scope>NUCLEOTIDE SEQUENCE [LARGE SCALE GENOMIC DNA]</scope>
    <source>
        <strain evidence="8">DSM 8239</strain>
    </source>
</reference>
<organism evidence="7 8">
    <name type="scientific">Acetobacterium bakii</name>
    <dbReference type="NCBI Taxonomy" id="52689"/>
    <lineage>
        <taxon>Bacteria</taxon>
        <taxon>Bacillati</taxon>
        <taxon>Bacillota</taxon>
        <taxon>Clostridia</taxon>
        <taxon>Eubacteriales</taxon>
        <taxon>Eubacteriaceae</taxon>
        <taxon>Acetobacterium</taxon>
    </lineage>
</organism>
<dbReference type="Pfam" id="PF00348">
    <property type="entry name" value="polyprenyl_synt"/>
    <property type="match status" value="1"/>
</dbReference>
<dbReference type="InterPro" id="IPR033749">
    <property type="entry name" value="Polyprenyl_synt_CS"/>
</dbReference>
<dbReference type="Proteomes" id="UP000036873">
    <property type="component" value="Unassembled WGS sequence"/>
</dbReference>
<dbReference type="PATRIC" id="fig|52689.4.peg.2288"/>
<evidence type="ECO:0000256" key="5">
    <source>
        <dbReference type="ARBA" id="ARBA00022842"/>
    </source>
</evidence>
<dbReference type="GO" id="GO:0046872">
    <property type="term" value="F:metal ion binding"/>
    <property type="evidence" value="ECO:0007669"/>
    <property type="project" value="UniProtKB-KW"/>
</dbReference>
<evidence type="ECO:0000313" key="7">
    <source>
        <dbReference type="EMBL" id="KNZ43435.1"/>
    </source>
</evidence>
<evidence type="ECO:0000256" key="6">
    <source>
        <dbReference type="RuleBase" id="RU004466"/>
    </source>
</evidence>
<dbReference type="InterPro" id="IPR008949">
    <property type="entry name" value="Isoprenoid_synthase_dom_sf"/>
</dbReference>
<dbReference type="SFLD" id="SFLDS00005">
    <property type="entry name" value="Isoprenoid_Synthase_Type_I"/>
    <property type="match status" value="1"/>
</dbReference>
<gene>
    <name evidence="7" type="ORF">AKG39_01125</name>
</gene>
<keyword evidence="3 6" id="KW-0808">Transferase</keyword>
<evidence type="ECO:0000256" key="3">
    <source>
        <dbReference type="ARBA" id="ARBA00022679"/>
    </source>
</evidence>